<reference evidence="2 3" key="1">
    <citation type="submission" date="2013-08" db="EMBL/GenBank/DDBJ databases">
        <authorList>
            <person name="Durkin A.S."/>
            <person name="Haft D.R."/>
            <person name="McCorrison J."/>
            <person name="Torralba M."/>
            <person name="Gillis M."/>
            <person name="Haft D.H."/>
            <person name="Methe B."/>
            <person name="Sutton G."/>
            <person name="Nelson K.E."/>
        </authorList>
    </citation>
    <scope>NUCLEOTIDE SEQUENCE [LARGE SCALE GENOMIC DNA]</scope>
    <source>
        <strain evidence="2 3">F0067</strain>
    </source>
</reference>
<feature type="region of interest" description="Disordered" evidence="1">
    <location>
        <begin position="1"/>
        <end position="43"/>
    </location>
</feature>
<dbReference type="AlphaFoldDB" id="U2QM08"/>
<name>U2QM08_9BACT</name>
<protein>
    <submittedName>
        <fullName evidence="2">Uncharacterized protein</fullName>
    </submittedName>
</protein>
<evidence type="ECO:0000313" key="2">
    <source>
        <dbReference type="EMBL" id="ERK39832.1"/>
    </source>
</evidence>
<evidence type="ECO:0000313" key="3">
    <source>
        <dbReference type="Proteomes" id="UP000016648"/>
    </source>
</evidence>
<gene>
    <name evidence="2" type="ORF">HMPREF9135_0374</name>
</gene>
<comment type="caution">
    <text evidence="2">The sequence shown here is derived from an EMBL/GenBank/DDBJ whole genome shotgun (WGS) entry which is preliminary data.</text>
</comment>
<keyword evidence="3" id="KW-1185">Reference proteome</keyword>
<sequence length="43" mass="4539">MPLHASKAIDNPDGSPVTPDNSHHKRKKTKAFGLDISIAGQTG</sequence>
<dbReference type="EMBL" id="AWEY01000008">
    <property type="protein sequence ID" value="ERK39832.1"/>
    <property type="molecule type" value="Genomic_DNA"/>
</dbReference>
<proteinExistence type="predicted"/>
<accession>U2QM08</accession>
<dbReference type="PATRIC" id="fig|1115809.3.peg.862"/>
<evidence type="ECO:0000256" key="1">
    <source>
        <dbReference type="SAM" id="MobiDB-lite"/>
    </source>
</evidence>
<organism evidence="2 3">
    <name type="scientific">Segatella baroniae F0067</name>
    <dbReference type="NCBI Taxonomy" id="1115809"/>
    <lineage>
        <taxon>Bacteria</taxon>
        <taxon>Pseudomonadati</taxon>
        <taxon>Bacteroidota</taxon>
        <taxon>Bacteroidia</taxon>
        <taxon>Bacteroidales</taxon>
        <taxon>Prevotellaceae</taxon>
        <taxon>Segatella</taxon>
    </lineage>
</organism>
<dbReference type="Proteomes" id="UP000016648">
    <property type="component" value="Unassembled WGS sequence"/>
</dbReference>